<sequence length="108" mass="11351">MNSSWRKTGCDEFGEEVGVGLEGVAKDEGVNLEDQGVDRRSVGSGGDGGRPGPVHAYVADPGGKTCYLSELKAGKEVIVVDQNGRQRSAIVGRVKIVTQPLILVEAKV</sequence>
<gene>
    <name evidence="1" type="ORF">Vadar_018688</name>
</gene>
<keyword evidence="2" id="KW-1185">Reference proteome</keyword>
<dbReference type="EMBL" id="CM037156">
    <property type="protein sequence ID" value="KAH7837845.1"/>
    <property type="molecule type" value="Genomic_DNA"/>
</dbReference>
<dbReference type="Proteomes" id="UP000828048">
    <property type="component" value="Chromosome 6"/>
</dbReference>
<protein>
    <submittedName>
        <fullName evidence="1">Uncharacterized protein</fullName>
    </submittedName>
</protein>
<organism evidence="1 2">
    <name type="scientific">Vaccinium darrowii</name>
    <dbReference type="NCBI Taxonomy" id="229202"/>
    <lineage>
        <taxon>Eukaryota</taxon>
        <taxon>Viridiplantae</taxon>
        <taxon>Streptophyta</taxon>
        <taxon>Embryophyta</taxon>
        <taxon>Tracheophyta</taxon>
        <taxon>Spermatophyta</taxon>
        <taxon>Magnoliopsida</taxon>
        <taxon>eudicotyledons</taxon>
        <taxon>Gunneridae</taxon>
        <taxon>Pentapetalae</taxon>
        <taxon>asterids</taxon>
        <taxon>Ericales</taxon>
        <taxon>Ericaceae</taxon>
        <taxon>Vaccinioideae</taxon>
        <taxon>Vaccinieae</taxon>
        <taxon>Vaccinium</taxon>
    </lineage>
</organism>
<name>A0ACB7XB49_9ERIC</name>
<evidence type="ECO:0000313" key="2">
    <source>
        <dbReference type="Proteomes" id="UP000828048"/>
    </source>
</evidence>
<reference evidence="1 2" key="1">
    <citation type="journal article" date="2021" name="Hortic Res">
        <title>High-quality reference genome and annotation aids understanding of berry development for evergreen blueberry (Vaccinium darrowii).</title>
        <authorList>
            <person name="Yu J."/>
            <person name="Hulse-Kemp A.M."/>
            <person name="Babiker E."/>
            <person name="Staton M."/>
        </authorList>
    </citation>
    <scope>NUCLEOTIDE SEQUENCE [LARGE SCALE GENOMIC DNA]</scope>
    <source>
        <strain evidence="2">cv. NJ 8807/NJ 8810</strain>
        <tissue evidence="1">Young leaf</tissue>
    </source>
</reference>
<proteinExistence type="predicted"/>
<evidence type="ECO:0000313" key="1">
    <source>
        <dbReference type="EMBL" id="KAH7837845.1"/>
    </source>
</evidence>
<accession>A0ACB7XB49</accession>
<comment type="caution">
    <text evidence="1">The sequence shown here is derived from an EMBL/GenBank/DDBJ whole genome shotgun (WGS) entry which is preliminary data.</text>
</comment>